<gene>
    <name evidence="5" type="primary">G17B7.160</name>
</gene>
<dbReference type="InterPro" id="IPR056669">
    <property type="entry name" value="DUF7767"/>
</dbReference>
<feature type="region of interest" description="Disordered" evidence="1">
    <location>
        <begin position="607"/>
        <end position="627"/>
    </location>
</feature>
<dbReference type="OrthoDB" id="4115389at2759"/>
<feature type="region of interest" description="Disordered" evidence="1">
    <location>
        <begin position="446"/>
        <end position="565"/>
    </location>
</feature>
<dbReference type="HOGENOM" id="CLU_016357_0_0_1"/>
<reference evidence="5" key="2">
    <citation type="submission" date="2003-11" db="EMBL/GenBank/DDBJ databases">
        <authorList>
            <person name="German Neurospora genome project"/>
        </authorList>
    </citation>
    <scope>NUCLEOTIDE SEQUENCE</scope>
</reference>
<feature type="region of interest" description="Disordered" evidence="1">
    <location>
        <begin position="645"/>
        <end position="705"/>
    </location>
</feature>
<dbReference type="InterPro" id="IPR057940">
    <property type="entry name" value="Tri-helical_dom"/>
</dbReference>
<feature type="compositionally biased region" description="Low complexity" evidence="1">
    <location>
        <begin position="665"/>
        <end position="691"/>
    </location>
</feature>
<feature type="compositionally biased region" description="Acidic residues" evidence="1">
    <location>
        <begin position="545"/>
        <end position="557"/>
    </location>
</feature>
<feature type="region of interest" description="Disordered" evidence="1">
    <location>
        <begin position="119"/>
        <end position="259"/>
    </location>
</feature>
<dbReference type="Pfam" id="PF24465">
    <property type="entry name" value="Tri-helical"/>
    <property type="match status" value="2"/>
</dbReference>
<protein>
    <submittedName>
        <fullName evidence="5">Uncharacterized protein G17B7.160</fullName>
    </submittedName>
</protein>
<feature type="domain" description="DUF7767" evidence="4">
    <location>
        <begin position="722"/>
        <end position="818"/>
    </location>
</feature>
<evidence type="ECO:0000313" key="5">
    <source>
        <dbReference type="EMBL" id="CAE76587.1"/>
    </source>
</evidence>
<feature type="compositionally biased region" description="Basic and acidic residues" evidence="1">
    <location>
        <begin position="446"/>
        <end position="457"/>
    </location>
</feature>
<accession>Q6MUR5</accession>
<feature type="compositionally biased region" description="Low complexity" evidence="1">
    <location>
        <begin position="186"/>
        <end position="197"/>
    </location>
</feature>
<dbReference type="PANTHER" id="PTHR38788">
    <property type="entry name" value="CLR5 DOMAIN-CONTAINING PROTEIN"/>
    <property type="match status" value="1"/>
</dbReference>
<feature type="domain" description="Clr5" evidence="2">
    <location>
        <begin position="1"/>
        <end position="53"/>
    </location>
</feature>
<feature type="compositionally biased region" description="Polar residues" evidence="1">
    <location>
        <begin position="645"/>
        <end position="655"/>
    </location>
</feature>
<dbReference type="AlphaFoldDB" id="Q6MUR5"/>
<dbReference type="eggNOG" id="ENOG502RGNJ">
    <property type="taxonomic scope" value="Eukaryota"/>
</dbReference>
<feature type="domain" description="Tri-helical" evidence="3">
    <location>
        <begin position="362"/>
        <end position="448"/>
    </location>
</feature>
<feature type="compositionally biased region" description="Basic and acidic residues" evidence="1">
    <location>
        <begin position="486"/>
        <end position="498"/>
    </location>
</feature>
<dbReference type="Pfam" id="PF14420">
    <property type="entry name" value="Clr5"/>
    <property type="match status" value="1"/>
</dbReference>
<organism evidence="5">
    <name type="scientific">Neurospora crassa</name>
    <dbReference type="NCBI Taxonomy" id="5141"/>
    <lineage>
        <taxon>Eukaryota</taxon>
        <taxon>Fungi</taxon>
        <taxon>Dikarya</taxon>
        <taxon>Ascomycota</taxon>
        <taxon>Pezizomycotina</taxon>
        <taxon>Sordariomycetes</taxon>
        <taxon>Sordariomycetidae</taxon>
        <taxon>Sordariales</taxon>
        <taxon>Sordariaceae</taxon>
        <taxon>Neurospora</taxon>
    </lineage>
</organism>
<feature type="compositionally biased region" description="Acidic residues" evidence="1">
    <location>
        <begin position="132"/>
        <end position="175"/>
    </location>
</feature>
<dbReference type="Pfam" id="PF24962">
    <property type="entry name" value="DUF7767"/>
    <property type="match status" value="1"/>
</dbReference>
<dbReference type="EMBL" id="BX842638">
    <property type="protein sequence ID" value="CAE76587.1"/>
    <property type="molecule type" value="Genomic_DNA"/>
</dbReference>
<evidence type="ECO:0000259" key="2">
    <source>
        <dbReference type="Pfam" id="PF14420"/>
    </source>
</evidence>
<name>Q6MUR5_NEUCS</name>
<proteinExistence type="predicted"/>
<feature type="domain" description="Tri-helical" evidence="3">
    <location>
        <begin position="270"/>
        <end position="353"/>
    </location>
</feature>
<evidence type="ECO:0000259" key="3">
    <source>
        <dbReference type="Pfam" id="PF24465"/>
    </source>
</evidence>
<feature type="compositionally biased region" description="Low complexity" evidence="1">
    <location>
        <begin position="521"/>
        <end position="530"/>
    </location>
</feature>
<dbReference type="PANTHER" id="PTHR38788:SF5">
    <property type="entry name" value="CLR5 DOMAIN-CONTAINING PROTEIN"/>
    <property type="match status" value="1"/>
</dbReference>
<dbReference type="VEuPathDB" id="FungiDB:NCU00917"/>
<sequence>MTYDWDPYKDICHRLYVDERRSFAQVARYMAENHGFTPSRRTYWYKFREWGWPIRVNKAYSNTELIARIKELWEQNLKATEMVRVLNEEGYDINDRTLNRIRQKYNWKLRLKTIQDLRKGIIRPPGQPANGTDDDDNNNGSDGDSDSADDSDNDSEEVSSEEDEEDNNDDEEIAAEDNGQGSSNTHGQRQHQQQQHQKSASASLPLGPDDELTPEQRARREERRRVLEQESAERWALKKRRRRTKGWAGLPPDPSGLPPRFPSETTLDEAKVILQLDAAAYKTLRENFEKICRENNVIKKTIAGPEKWEAMKEQMIRDSMHLRAIMWDQANMEQKKIAIDVICCDVTKRIRTMQSHMTLAQARNLLGLNPEQGRYIRGTLYLLLGQEKFGFKHVEGIDKWNEMVQKWFDTTELLQELFPPGCEHWPNAKERKRAIELLARDGMRRYRGDQAKLEKDALNPPPPKVPRKRAPPKPKPVPTPAQLEAAAKRAEKAAEKAAKAAQPKRGRGRPPKNNTVGPSPATATATATATVPHTAVRLAPLESSSSEESEADQDAQDADNGNLDPDYLLQQSIEADTSFGSYSANTHVASGRGSAGANVGANTITAQASSHTPNLAQTQSRPQTHSRATQNYTTNRNHMQQSYATSNHGLTQSHTQPPPLTKYTQQQQQQQQQRQQQQQQQRIQQEAIQRQARARQQHFQQTASVPVQVSQPVATTSSASTSSSMAIYFRLHASSPLQGVVSRMWIATLSGRSVQELRSTAVANYPGVVCLAIEGIVKDGKGGELPLPVSDDMEMEAYLQHIQGMGSGAPTFSVMLVPAATAATAAGGVGGSW</sequence>
<evidence type="ECO:0000259" key="4">
    <source>
        <dbReference type="Pfam" id="PF24962"/>
    </source>
</evidence>
<evidence type="ECO:0000256" key="1">
    <source>
        <dbReference type="SAM" id="MobiDB-lite"/>
    </source>
</evidence>
<feature type="compositionally biased region" description="Basic and acidic residues" evidence="1">
    <location>
        <begin position="214"/>
        <end position="236"/>
    </location>
</feature>
<reference evidence="5" key="1">
    <citation type="submission" date="2003-11" db="EMBL/GenBank/DDBJ databases">
        <authorList>
            <person name="Schulte U."/>
            <person name="Aign V."/>
            <person name="Hoheisel J."/>
            <person name="Brandt P."/>
            <person name="Fartmann B."/>
            <person name="Holland R."/>
            <person name="Nyakatura G."/>
            <person name="Mewes H.W."/>
            <person name="Mannhaupt G."/>
        </authorList>
    </citation>
    <scope>NUCLEOTIDE SEQUENCE</scope>
</reference>
<dbReference type="InterPro" id="IPR025676">
    <property type="entry name" value="Clr5_dom"/>
</dbReference>